<dbReference type="EMBL" id="MU006012">
    <property type="protein sequence ID" value="KAF2858320.1"/>
    <property type="molecule type" value="Genomic_DNA"/>
</dbReference>
<evidence type="ECO:0000256" key="1">
    <source>
        <dbReference type="SAM" id="MobiDB-lite"/>
    </source>
</evidence>
<dbReference type="OrthoDB" id="1918at2759"/>
<sequence length="848" mass="93206">MGGRRWVMDSTEDAQARVLAKIDAMDGQGGGQTIGKRKRIDDKAKEGFSATKEASTQSRPGKTTLQKQHKETPRKEPWQIHKAELQAKLGKGVAWEPRRRLSPDALEGIRALHATDPDTFTYETLAKHFKISYEAVRRIVKSKWRPSADEAEDRRERWERRGVRKWRDMAQKGMKPPRNDQEGRAQMSPSNVRVDVRWDSLAVYSGEEIECLITFVNAAESRPDEGVEGVKTPSTLPLTDASSRPASAAPGLGPPPVSWRTQRVHHRPTLSLDIAGGKPSVRTAPQPSTPLNAHKGHGRSLSIMSLGSDVVANQLVEPPPTKSTPGHSRSLSLQVVPGRPTNETKRQPSPLSFEFPARQKLGSHKPLPLQRGLRPEQNPNPVSRVLSECETPRTSSEYEFRSTVTASKFSVDEHFLPESSPVVAGSPETLILAYAQTAGYFTLESSIVNDAQFEKIKYSVLQSEGGVAAADRRSRQASSGFFGSAWGSITSILGGGEDKSSSLAQQVKANVDSKRIPLLSTPQSLLFVDLTLLPGEKRQFSYRFKLPGGLPASHNGRVMKICYHLTVGVQKDGNNEVKNFEIPFRVLGGYTRQGQARVWDLMKPKVILKDEAAISSSPCERKPMKSRQNMEDFLRYTERLLSKGDAAPVMTEEATEEKTTAALINDICLHSAFQLEKKFQIAISGNRICSISLLRTNWKVGEVITGVVNFSDSSSSYSVTIDLFTEEVLLATSLARRSEASISRFSRKVLANSHKLVLFSERVAFSLPVPLSATPSLSTSAVEVKYGIKFTFIVINEDTWERCGENEFGRAYTGREALKADSVDITLPIKVYGSTGVGIGGGITGGAV</sequence>
<dbReference type="PANTHER" id="PTHR12507">
    <property type="entry name" value="REDUCED GROWTH PHENOTYPE 1 RGP1, YEAST -RELATED"/>
    <property type="match status" value="1"/>
</dbReference>
<accession>A0A6A7BSX7</accession>
<dbReference type="Pfam" id="PF06413">
    <property type="entry name" value="Neugrin"/>
    <property type="match status" value="1"/>
</dbReference>
<feature type="region of interest" description="Disordered" evidence="1">
    <location>
        <begin position="169"/>
        <end position="189"/>
    </location>
</feature>
<keyword evidence="3" id="KW-1185">Reference proteome</keyword>
<protein>
    <submittedName>
        <fullName evidence="2">Rgp1-domain-containing protein</fullName>
    </submittedName>
</protein>
<dbReference type="Proteomes" id="UP000799421">
    <property type="component" value="Unassembled WGS sequence"/>
</dbReference>
<name>A0A6A7BSX7_9PEZI</name>
<feature type="region of interest" description="Disordered" evidence="1">
    <location>
        <begin position="26"/>
        <end position="77"/>
    </location>
</feature>
<gene>
    <name evidence="2" type="ORF">K470DRAFT_278599</name>
</gene>
<feature type="region of interest" description="Disordered" evidence="1">
    <location>
        <begin position="315"/>
        <end position="390"/>
    </location>
</feature>
<dbReference type="InterPro" id="IPR014848">
    <property type="entry name" value="Rgp1"/>
</dbReference>
<proteinExistence type="predicted"/>
<evidence type="ECO:0000313" key="2">
    <source>
        <dbReference type="EMBL" id="KAF2858320.1"/>
    </source>
</evidence>
<dbReference type="Pfam" id="PF08737">
    <property type="entry name" value="Rgp1"/>
    <property type="match status" value="1"/>
</dbReference>
<dbReference type="InterPro" id="IPR014752">
    <property type="entry name" value="Arrestin-like_C"/>
</dbReference>
<feature type="compositionally biased region" description="Polar residues" evidence="1">
    <location>
        <begin position="323"/>
        <end position="333"/>
    </location>
</feature>
<feature type="compositionally biased region" description="Polar residues" evidence="1">
    <location>
        <begin position="52"/>
        <end position="66"/>
    </location>
</feature>
<dbReference type="AlphaFoldDB" id="A0A6A7BSX7"/>
<reference evidence="2" key="1">
    <citation type="journal article" date="2020" name="Stud. Mycol.">
        <title>101 Dothideomycetes genomes: a test case for predicting lifestyles and emergence of pathogens.</title>
        <authorList>
            <person name="Haridas S."/>
            <person name="Albert R."/>
            <person name="Binder M."/>
            <person name="Bloem J."/>
            <person name="Labutti K."/>
            <person name="Salamov A."/>
            <person name="Andreopoulos B."/>
            <person name="Baker S."/>
            <person name="Barry K."/>
            <person name="Bills G."/>
            <person name="Bluhm B."/>
            <person name="Cannon C."/>
            <person name="Castanera R."/>
            <person name="Culley D."/>
            <person name="Daum C."/>
            <person name="Ezra D."/>
            <person name="Gonzalez J."/>
            <person name="Henrissat B."/>
            <person name="Kuo A."/>
            <person name="Liang C."/>
            <person name="Lipzen A."/>
            <person name="Lutzoni F."/>
            <person name="Magnuson J."/>
            <person name="Mondo S."/>
            <person name="Nolan M."/>
            <person name="Ohm R."/>
            <person name="Pangilinan J."/>
            <person name="Park H.-J."/>
            <person name="Ramirez L."/>
            <person name="Alfaro M."/>
            <person name="Sun H."/>
            <person name="Tritt A."/>
            <person name="Yoshinaga Y."/>
            <person name="Zwiers L.-H."/>
            <person name="Turgeon B."/>
            <person name="Goodwin S."/>
            <person name="Spatafora J."/>
            <person name="Crous P."/>
            <person name="Grigoriev I."/>
        </authorList>
    </citation>
    <scope>NUCLEOTIDE SEQUENCE</scope>
    <source>
        <strain evidence="2">CBS 480.64</strain>
    </source>
</reference>
<evidence type="ECO:0000313" key="3">
    <source>
        <dbReference type="Proteomes" id="UP000799421"/>
    </source>
</evidence>
<feature type="compositionally biased region" description="Low complexity" evidence="1">
    <location>
        <begin position="241"/>
        <end position="251"/>
    </location>
</feature>
<feature type="region of interest" description="Disordered" evidence="1">
    <location>
        <begin position="222"/>
        <end position="297"/>
    </location>
</feature>
<dbReference type="InterPro" id="IPR010487">
    <property type="entry name" value="NGRN/Rrg9"/>
</dbReference>
<dbReference type="Gene3D" id="2.60.40.640">
    <property type="match status" value="1"/>
</dbReference>
<feature type="compositionally biased region" description="Basic and acidic residues" evidence="1">
    <location>
        <begin position="68"/>
        <end position="77"/>
    </location>
</feature>
<organism evidence="2 3">
    <name type="scientific">Piedraia hortae CBS 480.64</name>
    <dbReference type="NCBI Taxonomy" id="1314780"/>
    <lineage>
        <taxon>Eukaryota</taxon>
        <taxon>Fungi</taxon>
        <taxon>Dikarya</taxon>
        <taxon>Ascomycota</taxon>
        <taxon>Pezizomycotina</taxon>
        <taxon>Dothideomycetes</taxon>
        <taxon>Dothideomycetidae</taxon>
        <taxon>Capnodiales</taxon>
        <taxon>Piedraiaceae</taxon>
        <taxon>Piedraia</taxon>
    </lineage>
</organism>